<dbReference type="InterPro" id="IPR007345">
    <property type="entry name" value="Polysacch_pyruvyl_Trfase"/>
</dbReference>
<protein>
    <submittedName>
        <fullName evidence="2">Polysaccharide pyruvyl transferase family protein</fullName>
    </submittedName>
</protein>
<evidence type="ECO:0000259" key="1">
    <source>
        <dbReference type="Pfam" id="PF04230"/>
    </source>
</evidence>
<reference evidence="2" key="1">
    <citation type="submission" date="2023-03" db="EMBL/GenBank/DDBJ databases">
        <title>DFI Biobank Strains.</title>
        <authorList>
            <person name="Mostad J."/>
            <person name="Paddock L."/>
            <person name="Medina S."/>
            <person name="Waligurski E."/>
            <person name="Barat B."/>
            <person name="Smith R."/>
            <person name="Burgo V."/>
            <person name="Metcalfe C."/>
            <person name="Woodson C."/>
            <person name="Sundararajan A."/>
            <person name="Ramaswamy R."/>
            <person name="Lin H."/>
            <person name="Pamer E.G."/>
        </authorList>
    </citation>
    <scope>NUCLEOTIDE SEQUENCE</scope>
    <source>
        <strain evidence="2">DFI.9.5</strain>
    </source>
</reference>
<evidence type="ECO:0000313" key="2">
    <source>
        <dbReference type="EMBL" id="MDE8696415.1"/>
    </source>
</evidence>
<gene>
    <name evidence="2" type="ORF">PZH42_20105</name>
</gene>
<dbReference type="GO" id="GO:0016740">
    <property type="term" value="F:transferase activity"/>
    <property type="evidence" value="ECO:0007669"/>
    <property type="project" value="UniProtKB-KW"/>
</dbReference>
<proteinExistence type="predicted"/>
<keyword evidence="2" id="KW-0808">Transferase</keyword>
<organism evidence="2 3">
    <name type="scientific">Bacteroides cellulosilyticus</name>
    <dbReference type="NCBI Taxonomy" id="246787"/>
    <lineage>
        <taxon>Bacteria</taxon>
        <taxon>Pseudomonadati</taxon>
        <taxon>Bacteroidota</taxon>
        <taxon>Bacteroidia</taxon>
        <taxon>Bacteroidales</taxon>
        <taxon>Bacteroidaceae</taxon>
        <taxon>Bacteroides</taxon>
    </lineage>
</organism>
<dbReference type="RefSeq" id="WP_149924728.1">
    <property type="nucleotide sequence ID" value="NZ_CAXKYC010000035.1"/>
</dbReference>
<sequence>MRIALLSFHTAANYGAALQSYALQRALTEHGFDNLYLDYQNMSRKHEYDMMFHIVDSLNHKKWLSALAYTLGTPFMELRKYRFDKFYKANLKKTHKMYKSSDEAKEANSLFDKFIVGSDQVWNCVCNGYDTAFLLDFVDDNEKKISYSSSFGMSEIPDEYLDCYKKYLSEIKHISTREIFGVKLIKQLTGRDAKLVMDPVFLLTKESWLKMTEPIKEPFVFSYTNKDNQFEAFINQIGYDMKGMKHYKLARATGIGDFISSKVKVKYSMSPTDFLSVINSAELVFTASFHCTAMSIIFNRPFVVTLIGDSGKDERLLTLLKRFGLENRILSDGMTVHDAKSPIDWNIVNSRIEELRKESLGYLIESINN</sequence>
<feature type="domain" description="Polysaccharide pyruvyl transferase" evidence="1">
    <location>
        <begin position="13"/>
        <end position="304"/>
    </location>
</feature>
<accession>A0AAW6M6Q9</accession>
<dbReference type="AlphaFoldDB" id="A0AAW6M6Q9"/>
<dbReference type="Proteomes" id="UP001221924">
    <property type="component" value="Unassembled WGS sequence"/>
</dbReference>
<name>A0AAW6M6Q9_9BACE</name>
<evidence type="ECO:0000313" key="3">
    <source>
        <dbReference type="Proteomes" id="UP001221924"/>
    </source>
</evidence>
<dbReference type="Pfam" id="PF04230">
    <property type="entry name" value="PS_pyruv_trans"/>
    <property type="match status" value="1"/>
</dbReference>
<comment type="caution">
    <text evidence="2">The sequence shown here is derived from an EMBL/GenBank/DDBJ whole genome shotgun (WGS) entry which is preliminary data.</text>
</comment>
<dbReference type="EMBL" id="JARFID010000025">
    <property type="protein sequence ID" value="MDE8696415.1"/>
    <property type="molecule type" value="Genomic_DNA"/>
</dbReference>